<comment type="caution">
    <text evidence="1">The sequence shown here is derived from an EMBL/GenBank/DDBJ whole genome shotgun (WGS) entry which is preliminary data.</text>
</comment>
<keyword evidence="2" id="KW-1185">Reference proteome</keyword>
<dbReference type="RefSeq" id="WP_065079424.1">
    <property type="nucleotide sequence ID" value="NZ_LROS01000055.1"/>
</dbReference>
<evidence type="ECO:0000313" key="2">
    <source>
        <dbReference type="Proteomes" id="UP000093954"/>
    </source>
</evidence>
<name>A0A1A6AKT7_9CLOT</name>
<dbReference type="Proteomes" id="UP000093954">
    <property type="component" value="Unassembled WGS sequence"/>
</dbReference>
<organism evidence="1 2">
    <name type="scientific">Clostridium ragsdalei P11</name>
    <dbReference type="NCBI Taxonomy" id="1353534"/>
    <lineage>
        <taxon>Bacteria</taxon>
        <taxon>Bacillati</taxon>
        <taxon>Bacillota</taxon>
        <taxon>Clostridia</taxon>
        <taxon>Eubacteriales</taxon>
        <taxon>Clostridiaceae</taxon>
        <taxon>Clostridium</taxon>
    </lineage>
</organism>
<protein>
    <submittedName>
        <fullName evidence="1">Uncharacterized protein</fullName>
    </submittedName>
</protein>
<dbReference type="PATRIC" id="fig|1353534.3.peg.3406"/>
<accession>A0A1A6AKT7</accession>
<proteinExistence type="predicted"/>
<gene>
    <name evidence="1" type="ORF">CLRAG_33450</name>
</gene>
<reference evidence="1 2" key="1">
    <citation type="journal article" date="2012" name="Front. Microbiol.">
        <title>Draft Genome Sequence of the Virulent Strain 01-B526 of the Fish Pathogen Aeromonas salmonicida.</title>
        <authorList>
            <person name="Charette S.J."/>
            <person name="Brochu F."/>
            <person name="Boyle B."/>
            <person name="Filion G."/>
            <person name="Tanaka K.H."/>
            <person name="Derome N."/>
        </authorList>
    </citation>
    <scope>NUCLEOTIDE SEQUENCE [LARGE SCALE GENOMIC DNA]</scope>
    <source>
        <strain evidence="1 2">P11</strain>
    </source>
</reference>
<sequence length="106" mass="12814">MPCNSFLLKEDICRPRTFTKKQTMPFLEATMLNDFILKENIQKNDKELYKLLSQCNINYVCYYEYAKFIYNRYKNGYFTFLCKEEPAIESIIDLLYWSFGDPATFY</sequence>
<dbReference type="AlphaFoldDB" id="A0A1A6AKT7"/>
<dbReference type="EMBL" id="LROS01000055">
    <property type="protein sequence ID" value="OBR90697.1"/>
    <property type="molecule type" value="Genomic_DNA"/>
</dbReference>
<evidence type="ECO:0000313" key="1">
    <source>
        <dbReference type="EMBL" id="OBR90697.1"/>
    </source>
</evidence>